<gene>
    <name evidence="2" type="ORF">ARHIZOSPH14_24500</name>
</gene>
<dbReference type="Proteomes" id="UP001144396">
    <property type="component" value="Unassembled WGS sequence"/>
</dbReference>
<keyword evidence="3" id="KW-1185">Reference proteome</keyword>
<dbReference type="GO" id="GO:0032259">
    <property type="term" value="P:methylation"/>
    <property type="evidence" value="ECO:0007669"/>
    <property type="project" value="UniProtKB-KW"/>
</dbReference>
<keyword evidence="2" id="KW-0489">Methyltransferase</keyword>
<proteinExistence type="predicted"/>
<evidence type="ECO:0000313" key="2">
    <source>
        <dbReference type="EMBL" id="GLI28208.1"/>
    </source>
</evidence>
<dbReference type="SUPFAM" id="SSF53335">
    <property type="entry name" value="S-adenosyl-L-methionine-dependent methyltransferases"/>
    <property type="match status" value="1"/>
</dbReference>
<reference evidence="2" key="1">
    <citation type="submission" date="2022-12" db="EMBL/GenBank/DDBJ databases">
        <title>Reference genome sequencing for broad-spectrum identification of bacterial and archaeal isolates by mass spectrometry.</title>
        <authorList>
            <person name="Sekiguchi Y."/>
            <person name="Tourlousse D.M."/>
        </authorList>
    </citation>
    <scope>NUCLEOTIDE SEQUENCE</scope>
    <source>
        <strain evidence="2">14</strain>
    </source>
</reference>
<sequence length="230" mass="23338">MSTAALPTGATEARFGAGGHDPYDRALRDGSATLELAHVDASGRPATSPIDVARFAAPADEADRSTLDGVCGAVLDAGCGPGRMVLAAILAGHLALGVDVSETAVAVARARGLPVLRRSIFDRLPSEGAWGAVLLLDGNVGIGGSPAALLARCAALLESRGRVVVETHVDHDADHAFEGVVHDRAGGRSLPFPWAHLGVRALPAPAASAGLAVRDAWTVGDRSFAALEPA</sequence>
<evidence type="ECO:0000313" key="3">
    <source>
        <dbReference type="Proteomes" id="UP001144396"/>
    </source>
</evidence>
<dbReference type="RefSeq" id="WP_281885383.1">
    <property type="nucleotide sequence ID" value="NZ_BSDP01000001.1"/>
</dbReference>
<name>A0A9W6D273_9MICO</name>
<feature type="region of interest" description="Disordered" evidence="1">
    <location>
        <begin position="1"/>
        <end position="22"/>
    </location>
</feature>
<dbReference type="InterPro" id="IPR029063">
    <property type="entry name" value="SAM-dependent_MTases_sf"/>
</dbReference>
<protein>
    <submittedName>
        <fullName evidence="2">Methyltransferase type 11</fullName>
    </submittedName>
</protein>
<dbReference type="EMBL" id="BSDP01000001">
    <property type="protein sequence ID" value="GLI28208.1"/>
    <property type="molecule type" value="Genomic_DNA"/>
</dbReference>
<dbReference type="AlphaFoldDB" id="A0A9W6D273"/>
<dbReference type="Gene3D" id="3.40.50.150">
    <property type="entry name" value="Vaccinia Virus protein VP39"/>
    <property type="match status" value="1"/>
</dbReference>
<comment type="caution">
    <text evidence="2">The sequence shown here is derived from an EMBL/GenBank/DDBJ whole genome shotgun (WGS) entry which is preliminary data.</text>
</comment>
<dbReference type="GO" id="GO:0008168">
    <property type="term" value="F:methyltransferase activity"/>
    <property type="evidence" value="ECO:0007669"/>
    <property type="project" value="UniProtKB-KW"/>
</dbReference>
<keyword evidence="2" id="KW-0808">Transferase</keyword>
<organism evidence="2 3">
    <name type="scientific">Agromyces rhizosphaerae</name>
    <dbReference type="NCBI Taxonomy" id="88374"/>
    <lineage>
        <taxon>Bacteria</taxon>
        <taxon>Bacillati</taxon>
        <taxon>Actinomycetota</taxon>
        <taxon>Actinomycetes</taxon>
        <taxon>Micrococcales</taxon>
        <taxon>Microbacteriaceae</taxon>
        <taxon>Agromyces</taxon>
    </lineage>
</organism>
<accession>A0A9W6D273</accession>
<evidence type="ECO:0000256" key="1">
    <source>
        <dbReference type="SAM" id="MobiDB-lite"/>
    </source>
</evidence>